<dbReference type="EMBL" id="JAGGLT010000001">
    <property type="protein sequence ID" value="MBP2070610.1"/>
    <property type="molecule type" value="Genomic_DNA"/>
</dbReference>
<accession>A0ABS4NAH3</accession>
<sequence length="52" mass="5980">MKSWSKSSTSLSASILETYQMSGGTYRVETYYYISEDGDREMGIIYSKTITY</sequence>
<proteinExistence type="predicted"/>
<keyword evidence="2" id="KW-1185">Reference proteome</keyword>
<dbReference type="RefSeq" id="WP_209452613.1">
    <property type="nucleotide sequence ID" value="NZ_JAGGLT010000001.1"/>
</dbReference>
<gene>
    <name evidence="1" type="ORF">J2Z80_000108</name>
</gene>
<name>A0ABS4NAH3_9THEO</name>
<evidence type="ECO:0000313" key="1">
    <source>
        <dbReference type="EMBL" id="MBP2070610.1"/>
    </source>
</evidence>
<evidence type="ECO:0000313" key="2">
    <source>
        <dbReference type="Proteomes" id="UP001166402"/>
    </source>
</evidence>
<dbReference type="Proteomes" id="UP001166402">
    <property type="component" value="Unassembled WGS sequence"/>
</dbReference>
<reference evidence="1" key="1">
    <citation type="submission" date="2021-03" db="EMBL/GenBank/DDBJ databases">
        <title>Genomic Encyclopedia of Type Strains, Phase IV (KMG-IV): sequencing the most valuable type-strain genomes for metagenomic binning, comparative biology and taxonomic classification.</title>
        <authorList>
            <person name="Goeker M."/>
        </authorList>
    </citation>
    <scope>NUCLEOTIDE SEQUENCE</scope>
    <source>
        <strain evidence="1">DSM 101588</strain>
    </source>
</reference>
<organism evidence="1 2">
    <name type="scientific">Thermoanaerobacterium butyriciformans</name>
    <dbReference type="NCBI Taxonomy" id="1702242"/>
    <lineage>
        <taxon>Bacteria</taxon>
        <taxon>Bacillati</taxon>
        <taxon>Bacillota</taxon>
        <taxon>Clostridia</taxon>
        <taxon>Thermoanaerobacterales</taxon>
        <taxon>Thermoanaerobacteraceae</taxon>
        <taxon>Thermoanaerobacterium</taxon>
    </lineage>
</organism>
<protein>
    <submittedName>
        <fullName evidence="1">Uncharacterized protein</fullName>
    </submittedName>
</protein>
<comment type="caution">
    <text evidence="1">The sequence shown here is derived from an EMBL/GenBank/DDBJ whole genome shotgun (WGS) entry which is preliminary data.</text>
</comment>